<name>A0A0K2X8V6_9HELI</name>
<evidence type="ECO:0000313" key="3">
    <source>
        <dbReference type="Proteomes" id="UP000038622"/>
    </source>
</evidence>
<dbReference type="AlphaFoldDB" id="A0A0K2X8V6"/>
<organism evidence="2 4">
    <name type="scientific">Helicobacter ailurogastricus</name>
    <dbReference type="NCBI Taxonomy" id="1578720"/>
    <lineage>
        <taxon>Bacteria</taxon>
        <taxon>Pseudomonadati</taxon>
        <taxon>Campylobacterota</taxon>
        <taxon>Epsilonproteobacteria</taxon>
        <taxon>Campylobacterales</taxon>
        <taxon>Helicobacteraceae</taxon>
        <taxon>Helicobacter</taxon>
    </lineage>
</organism>
<evidence type="ECO:0000313" key="4">
    <source>
        <dbReference type="Proteomes" id="UP000045175"/>
    </source>
</evidence>
<protein>
    <submittedName>
        <fullName evidence="2">Uncharacterized protein</fullName>
    </submittedName>
</protein>
<keyword evidence="3" id="KW-1185">Reference proteome</keyword>
<evidence type="ECO:0000313" key="2">
    <source>
        <dbReference type="EMBL" id="CRF42932.1"/>
    </source>
</evidence>
<reference evidence="4" key="3">
    <citation type="submission" date="2014-12" db="EMBL/GenBank/DDBJ databases">
        <authorList>
            <person name="Jaenicke S."/>
        </authorList>
    </citation>
    <scope>NUCLEOTIDE SEQUENCE [LARGE SCALE GENOMIC DNA]</scope>
</reference>
<accession>A0A0K2X8V6</accession>
<evidence type="ECO:0000313" key="1">
    <source>
        <dbReference type="EMBL" id="CRF40780.1"/>
    </source>
</evidence>
<gene>
    <name evidence="1" type="ORF">HAL011_05430</name>
    <name evidence="2" type="ORF">HAL013_11470</name>
</gene>
<dbReference type="EMBL" id="CDML01000014">
    <property type="protein sequence ID" value="CRF40780.1"/>
    <property type="molecule type" value="Genomic_DNA"/>
</dbReference>
<dbReference type="Proteomes" id="UP000045175">
    <property type="component" value="Unassembled WGS sequence"/>
</dbReference>
<reference evidence="2" key="1">
    <citation type="submission" date="2014-12" db="EMBL/GenBank/DDBJ databases">
        <title>Whole genome sequences of four Staphylococcus schleiferi canine isolates.</title>
        <authorList>
            <person name="Misic A.M."/>
            <person name="Cain C."/>
            <person name="Morris D.O."/>
            <person name="Rankin S."/>
            <person name="Beiting D."/>
        </authorList>
    </citation>
    <scope>NUCLEOTIDE SEQUENCE</scope>
    <source>
        <strain evidence="1">ASB11</strain>
        <strain evidence="2">ASB13</strain>
    </source>
</reference>
<sequence>MEGLGHVFFKKILRLGGFTARGLLKACYNVPIAFCGLKLTLCLDVCYIEAFCVLFDLALSLP</sequence>
<reference evidence="3" key="2">
    <citation type="submission" date="2014-12" db="EMBL/GenBank/DDBJ databases">
        <authorList>
            <person name="Smet A."/>
        </authorList>
    </citation>
    <scope>NUCLEOTIDE SEQUENCE [LARGE SCALE GENOMIC DNA]</scope>
</reference>
<dbReference type="Proteomes" id="UP000038622">
    <property type="component" value="Unassembled WGS sequence"/>
</dbReference>
<dbReference type="EMBL" id="CDMH01000050">
    <property type="protein sequence ID" value="CRF42932.1"/>
    <property type="molecule type" value="Genomic_DNA"/>
</dbReference>
<proteinExistence type="predicted"/>